<feature type="signal peptide" evidence="1">
    <location>
        <begin position="1"/>
        <end position="19"/>
    </location>
</feature>
<reference evidence="2" key="1">
    <citation type="submission" date="2022-02" db="EMBL/GenBank/DDBJ databases">
        <authorList>
            <person name="Giguere J D."/>
        </authorList>
    </citation>
    <scope>NUCLEOTIDE SEQUENCE</scope>
    <source>
        <strain evidence="2">CCAP 1055/1</strain>
    </source>
</reference>
<feature type="non-terminal residue" evidence="2">
    <location>
        <position position="32"/>
    </location>
</feature>
<organism evidence="2">
    <name type="scientific">Phaeodactylum tricornutum</name>
    <name type="common">Diatom</name>
    <dbReference type="NCBI Taxonomy" id="2850"/>
    <lineage>
        <taxon>Eukaryota</taxon>
        <taxon>Sar</taxon>
        <taxon>Stramenopiles</taxon>
        <taxon>Ochrophyta</taxon>
        <taxon>Bacillariophyta</taxon>
        <taxon>Bacillariophyceae</taxon>
        <taxon>Bacillariophycidae</taxon>
        <taxon>Naviculales</taxon>
        <taxon>Phaeodactylaceae</taxon>
        <taxon>Phaeodactylum</taxon>
    </lineage>
</organism>
<name>A0A8J9S4P8_PHATR</name>
<evidence type="ECO:0000256" key="1">
    <source>
        <dbReference type="SAM" id="SignalP"/>
    </source>
</evidence>
<protein>
    <submittedName>
        <fullName evidence="2">Uncharacterized protein</fullName>
    </submittedName>
</protein>
<dbReference type="Proteomes" id="UP000836788">
    <property type="component" value="Chromosome 16"/>
</dbReference>
<keyword evidence="1" id="KW-0732">Signal</keyword>
<evidence type="ECO:0000313" key="2">
    <source>
        <dbReference type="EMBL" id="CAG9281947.1"/>
    </source>
</evidence>
<feature type="chain" id="PRO_5035454440" evidence="1">
    <location>
        <begin position="20"/>
        <end position="32"/>
    </location>
</feature>
<accession>A0A8J9S4P8</accession>
<proteinExistence type="predicted"/>
<sequence length="32" mass="3694">MFFYIKLVVFFLALQGTTASIQNEFKLENAIP</sequence>
<dbReference type="EMBL" id="OU594957">
    <property type="protein sequence ID" value="CAG9281947.1"/>
    <property type="molecule type" value="Genomic_DNA"/>
</dbReference>
<gene>
    <name evidence="2" type="ORF">PTTT1_LOCUS18055</name>
</gene>
<dbReference type="AlphaFoldDB" id="A0A8J9S4P8"/>